<protein>
    <submittedName>
        <fullName evidence="1">FAD-linked oxidoreductase</fullName>
    </submittedName>
</protein>
<sequence>MLRCHIPLIPSLRSLPGRTHAPIGRRYLSSPTPPRKAKVLSRRTLVTSGALTALAIGGATIYADASDATDSKPAEPNPAPLSALVRSYVVYSMCSIPALVDWAPSILSTLMAVPGVSVLTEAFIRATFFEQFVGADTAQGTVPLLEQLRAENKGALFAYSVEVNEKEAAGSSSATSTSTLQPAHKRFVQEMIHSIDVAADFEDRYAHGRVEGRRTWVAVKLTALLPHAQSLINLSLHLTRTRPAPASPVAFPGTPQSSDLAILHQPSPTRDTPSILTSDDIAALKDLNDDLVKICTRAQERGVKIIIDAEHSWYQPAIDAFGHALMERFNKLPSKHTTPRLLAWFSPSPPAPGSGNVQPLVYVTYQAYLRRTPAHLALSFAAAKAGNYALGVKLVRGAYHPHETSAHALAATSSSLSISPDPHPPVWPTKPETDACYNACAALLLSAIESDVPAIKSNPSTTTTHDTPSLGVLFGTHNRDSCDLILDGLVQRRLAVRSSTDGTLRIPEEVAERVAFGQLYGMSDSLTNYIAGKTRSSSPCVIKYVPYGALVEVMPYLSRRAIENKSVLGNGGAARERKEAGAEMWRRVFG</sequence>
<keyword evidence="2" id="KW-1185">Reference proteome</keyword>
<accession>A0ACB8B9X5</accession>
<reference evidence="1" key="1">
    <citation type="journal article" date="2021" name="New Phytol.">
        <title>Evolutionary innovations through gain and loss of genes in the ectomycorrhizal Boletales.</title>
        <authorList>
            <person name="Wu G."/>
            <person name="Miyauchi S."/>
            <person name="Morin E."/>
            <person name="Kuo A."/>
            <person name="Drula E."/>
            <person name="Varga T."/>
            <person name="Kohler A."/>
            <person name="Feng B."/>
            <person name="Cao Y."/>
            <person name="Lipzen A."/>
            <person name="Daum C."/>
            <person name="Hundley H."/>
            <person name="Pangilinan J."/>
            <person name="Johnson J."/>
            <person name="Barry K."/>
            <person name="LaButti K."/>
            <person name="Ng V."/>
            <person name="Ahrendt S."/>
            <person name="Min B."/>
            <person name="Choi I.G."/>
            <person name="Park H."/>
            <person name="Plett J.M."/>
            <person name="Magnuson J."/>
            <person name="Spatafora J.W."/>
            <person name="Nagy L.G."/>
            <person name="Henrissat B."/>
            <person name="Grigoriev I.V."/>
            <person name="Yang Z.L."/>
            <person name="Xu J."/>
            <person name="Martin F.M."/>
        </authorList>
    </citation>
    <scope>NUCLEOTIDE SEQUENCE</scope>
    <source>
        <strain evidence="1">KUC20120723A-06</strain>
    </source>
</reference>
<dbReference type="EMBL" id="MU266486">
    <property type="protein sequence ID" value="KAH7922394.1"/>
    <property type="molecule type" value="Genomic_DNA"/>
</dbReference>
<organism evidence="1 2">
    <name type="scientific">Leucogyrophana mollusca</name>
    <dbReference type="NCBI Taxonomy" id="85980"/>
    <lineage>
        <taxon>Eukaryota</taxon>
        <taxon>Fungi</taxon>
        <taxon>Dikarya</taxon>
        <taxon>Basidiomycota</taxon>
        <taxon>Agaricomycotina</taxon>
        <taxon>Agaricomycetes</taxon>
        <taxon>Agaricomycetidae</taxon>
        <taxon>Boletales</taxon>
        <taxon>Boletales incertae sedis</taxon>
        <taxon>Leucogyrophana</taxon>
    </lineage>
</organism>
<gene>
    <name evidence="1" type="ORF">BV22DRAFT_1094679</name>
</gene>
<comment type="caution">
    <text evidence="1">The sequence shown here is derived from an EMBL/GenBank/DDBJ whole genome shotgun (WGS) entry which is preliminary data.</text>
</comment>
<evidence type="ECO:0000313" key="1">
    <source>
        <dbReference type="EMBL" id="KAH7922394.1"/>
    </source>
</evidence>
<evidence type="ECO:0000313" key="2">
    <source>
        <dbReference type="Proteomes" id="UP000790709"/>
    </source>
</evidence>
<dbReference type="Proteomes" id="UP000790709">
    <property type="component" value="Unassembled WGS sequence"/>
</dbReference>
<proteinExistence type="predicted"/>
<name>A0ACB8B9X5_9AGAM</name>